<dbReference type="HOGENOM" id="CLU_072077_0_0_12"/>
<evidence type="ECO:0000313" key="2">
    <source>
        <dbReference type="Proteomes" id="UP000006546"/>
    </source>
</evidence>
<keyword evidence="2" id="KW-1185">Reference proteome</keyword>
<reference evidence="2" key="1">
    <citation type="submission" date="2011-04" db="EMBL/GenBank/DDBJ databases">
        <title>The complete genome of Treponema brennaborense DSM 12168.</title>
        <authorList>
            <person name="Lucas S."/>
            <person name="Han J."/>
            <person name="Lapidus A."/>
            <person name="Bruce D."/>
            <person name="Goodwin L."/>
            <person name="Pitluck S."/>
            <person name="Peters L."/>
            <person name="Kyrpides N."/>
            <person name="Mavromatis K."/>
            <person name="Ivanova N."/>
            <person name="Mikhailova N."/>
            <person name="Pagani I."/>
            <person name="Teshima H."/>
            <person name="Detter J.C."/>
            <person name="Tapia R."/>
            <person name="Han C."/>
            <person name="Land M."/>
            <person name="Hauser L."/>
            <person name="Markowitz V."/>
            <person name="Cheng J.-F."/>
            <person name="Hugenholtz P."/>
            <person name="Woyke T."/>
            <person name="Wu D."/>
            <person name="Gronow S."/>
            <person name="Wellnitz S."/>
            <person name="Brambilla E."/>
            <person name="Klenk H.-P."/>
            <person name="Eisen J.A."/>
        </authorList>
    </citation>
    <scope>NUCLEOTIDE SEQUENCE [LARGE SCALE GENOMIC DNA]</scope>
    <source>
        <strain evidence="2">DSM 12168 / CIP 105900 / DD5/3</strain>
    </source>
</reference>
<dbReference type="OrthoDB" id="358240at2"/>
<dbReference type="Proteomes" id="UP000006546">
    <property type="component" value="Chromosome"/>
</dbReference>
<dbReference type="AlphaFoldDB" id="F4LQG4"/>
<accession>F4LQG4</accession>
<dbReference type="KEGG" id="tbe:Trebr_1751"/>
<gene>
    <name evidence="1" type="ordered locus">Trebr_1751</name>
</gene>
<name>F4LQG4_TREBD</name>
<dbReference type="STRING" id="906968.Trebr_1751"/>
<proteinExistence type="predicted"/>
<sequence>MRRFFYFLITFFFIAGLQSVSAEVFRVHRTETVKMPDDGETVSCKAGINDAVAVTLPEDTTFLQAIEIEVKIPQIIAAYRDSVAYSFYTDIAPEPEPNVIDYSGKKEYLKTLPPRLSMNVTLPLRSDYTVKTNPYTTVLPYFYGNAAKTVFIRFQLVMKGIPESFDAESFTVTIKPVYIDKGRLSLNVQYPKDAGNKPIVKPFSIFIDEKQTVLKDNAVILDTGVHYLSIVSDFYRNETRTFTIEQAQTNTIGIQFRDIAPTLQISAPEGTVIFLNENPITETGAPFIISQGEHRIRFLVGDYEAVKTIQAINGRSYTVNLTVNVDVTENQ</sequence>
<protein>
    <recommendedName>
        <fullName evidence="3">PEGA domain protein</fullName>
    </recommendedName>
</protein>
<dbReference type="RefSeq" id="WP_013758878.1">
    <property type="nucleotide sequence ID" value="NC_015500.1"/>
</dbReference>
<evidence type="ECO:0000313" key="1">
    <source>
        <dbReference type="EMBL" id="AEE17173.1"/>
    </source>
</evidence>
<dbReference type="EMBL" id="CP002696">
    <property type="protein sequence ID" value="AEE17173.1"/>
    <property type="molecule type" value="Genomic_DNA"/>
</dbReference>
<evidence type="ECO:0008006" key="3">
    <source>
        <dbReference type="Google" id="ProtNLM"/>
    </source>
</evidence>
<organism evidence="1 2">
    <name type="scientific">Treponema brennaborense (strain DSM 12168 / CIP 105900 / DD5/3)</name>
    <dbReference type="NCBI Taxonomy" id="906968"/>
    <lineage>
        <taxon>Bacteria</taxon>
        <taxon>Pseudomonadati</taxon>
        <taxon>Spirochaetota</taxon>
        <taxon>Spirochaetia</taxon>
        <taxon>Spirochaetales</taxon>
        <taxon>Treponemataceae</taxon>
        <taxon>Treponema</taxon>
    </lineage>
</organism>
<dbReference type="eggNOG" id="ENOG5034BGE">
    <property type="taxonomic scope" value="Bacteria"/>
</dbReference>